<accession>A0A495WGH1</accession>
<keyword evidence="2" id="KW-1185">Reference proteome</keyword>
<dbReference type="EMBL" id="RBXP01000011">
    <property type="protein sequence ID" value="RKT60626.1"/>
    <property type="molecule type" value="Genomic_DNA"/>
</dbReference>
<organism evidence="1 2">
    <name type="scientific">Azonexus fungiphilus</name>
    <dbReference type="NCBI Taxonomy" id="146940"/>
    <lineage>
        <taxon>Bacteria</taxon>
        <taxon>Pseudomonadati</taxon>
        <taxon>Pseudomonadota</taxon>
        <taxon>Betaproteobacteria</taxon>
        <taxon>Rhodocyclales</taxon>
        <taxon>Azonexaceae</taxon>
        <taxon>Azonexus</taxon>
    </lineage>
</organism>
<dbReference type="Proteomes" id="UP000270626">
    <property type="component" value="Unassembled WGS sequence"/>
</dbReference>
<evidence type="ECO:0000313" key="2">
    <source>
        <dbReference type="Proteomes" id="UP000270626"/>
    </source>
</evidence>
<sequence length="238" mass="24701">MFVQAVNPWSSVISPVSSSFRSTPPAASAAPAPANAAGTVSISQSARDRLAAEGTTAAATRTASFDTNQGTVDIDIEAYFQPPAGGFTELPPLLMPSPANIQALSNYVSQKMPAFLAANGIPAAPASVSYDRQGQIQLPADYPYAEQFKAALAKEPALERSMQSAAALTSHYVELQKAMPFHEEYAAAGSSAEAAAVVAKYAWLFAENRPAAQISLQFSATGSMSLNADGAAVVWPSA</sequence>
<name>A0A495WGH1_9RHOO</name>
<proteinExistence type="predicted"/>
<comment type="caution">
    <text evidence="1">The sequence shown here is derived from an EMBL/GenBank/DDBJ whole genome shotgun (WGS) entry which is preliminary data.</text>
</comment>
<dbReference type="OrthoDB" id="9180803at2"/>
<dbReference type="RefSeq" id="WP_147431279.1">
    <property type="nucleotide sequence ID" value="NZ_RBXP01000011.1"/>
</dbReference>
<dbReference type="AlphaFoldDB" id="A0A495WGH1"/>
<gene>
    <name evidence="1" type="ORF">DFR40_0765</name>
</gene>
<reference evidence="1 2" key="1">
    <citation type="submission" date="2018-10" db="EMBL/GenBank/DDBJ databases">
        <title>Genomic Encyclopedia of Type Strains, Phase IV (KMG-IV): sequencing the most valuable type-strain genomes for metagenomic binning, comparative biology and taxonomic classification.</title>
        <authorList>
            <person name="Goeker M."/>
        </authorList>
    </citation>
    <scope>NUCLEOTIDE SEQUENCE [LARGE SCALE GENOMIC DNA]</scope>
    <source>
        <strain evidence="1 2">DSM 23841</strain>
    </source>
</reference>
<protein>
    <submittedName>
        <fullName evidence="1">Uncharacterized protein</fullName>
    </submittedName>
</protein>
<evidence type="ECO:0000313" key="1">
    <source>
        <dbReference type="EMBL" id="RKT60626.1"/>
    </source>
</evidence>